<evidence type="ECO:0000256" key="1">
    <source>
        <dbReference type="ARBA" id="ARBA00006723"/>
    </source>
</evidence>
<dbReference type="InterPro" id="IPR004370">
    <property type="entry name" value="4-OT-like_dom"/>
</dbReference>
<dbReference type="SUPFAM" id="SSF55331">
    <property type="entry name" value="Tautomerase/MIF"/>
    <property type="match status" value="1"/>
</dbReference>
<comment type="caution">
    <text evidence="4">The sequence shown here is derived from an EMBL/GenBank/DDBJ whole genome shotgun (WGS) entry which is preliminary data.</text>
</comment>
<feature type="domain" description="4-oxalocrotonate tautomerase-like" evidence="3">
    <location>
        <begin position="2"/>
        <end position="60"/>
    </location>
</feature>
<keyword evidence="5" id="KW-1185">Reference proteome</keyword>
<dbReference type="AlphaFoldDB" id="A0A3N2H5M0"/>
<reference evidence="4 5" key="1">
    <citation type="submission" date="2018-11" db="EMBL/GenBank/DDBJ databases">
        <title>Sequencing the genomes of 1000 actinobacteria strains.</title>
        <authorList>
            <person name="Klenk H.-P."/>
        </authorList>
    </citation>
    <scope>NUCLEOTIDE SEQUENCE [LARGE SCALE GENOMIC DNA]</scope>
    <source>
        <strain evidence="4 5">DSM 44348</strain>
    </source>
</reference>
<dbReference type="Pfam" id="PF01361">
    <property type="entry name" value="Tautomerase"/>
    <property type="match status" value="1"/>
</dbReference>
<proteinExistence type="inferred from homology"/>
<evidence type="ECO:0000313" key="4">
    <source>
        <dbReference type="EMBL" id="ROS44196.1"/>
    </source>
</evidence>
<sequence length="64" mass="6987">MPIVDVSLVAGRTEAELRELITAVHDAVVTSLGVPGESVRVLVRELPPTHWAANDETIAERRSR</sequence>
<dbReference type="Gene3D" id="3.30.429.10">
    <property type="entry name" value="Macrophage Migration Inhibitory Factor"/>
    <property type="match status" value="1"/>
</dbReference>
<dbReference type="PANTHER" id="PTHR35530">
    <property type="entry name" value="TAUTOMERASE-RELATED"/>
    <property type="match status" value="1"/>
</dbReference>
<gene>
    <name evidence="4" type="ORF">EDD35_6631</name>
</gene>
<dbReference type="Proteomes" id="UP000274843">
    <property type="component" value="Unassembled WGS sequence"/>
</dbReference>
<evidence type="ECO:0000259" key="3">
    <source>
        <dbReference type="Pfam" id="PF01361"/>
    </source>
</evidence>
<keyword evidence="2" id="KW-0413">Isomerase</keyword>
<organism evidence="4 5">
    <name type="scientific">Amycolatopsis thermoflava</name>
    <dbReference type="NCBI Taxonomy" id="84480"/>
    <lineage>
        <taxon>Bacteria</taxon>
        <taxon>Bacillati</taxon>
        <taxon>Actinomycetota</taxon>
        <taxon>Actinomycetes</taxon>
        <taxon>Pseudonocardiales</taxon>
        <taxon>Pseudonocardiaceae</taxon>
        <taxon>Amycolatopsis</taxon>
        <taxon>Amycolatopsis methanolica group</taxon>
    </lineage>
</organism>
<dbReference type="GO" id="GO:0016853">
    <property type="term" value="F:isomerase activity"/>
    <property type="evidence" value="ECO:0007669"/>
    <property type="project" value="UniProtKB-KW"/>
</dbReference>
<evidence type="ECO:0000313" key="5">
    <source>
        <dbReference type="Proteomes" id="UP000274843"/>
    </source>
</evidence>
<evidence type="ECO:0000256" key="2">
    <source>
        <dbReference type="ARBA" id="ARBA00023235"/>
    </source>
</evidence>
<dbReference type="EMBL" id="RKHY01000001">
    <property type="protein sequence ID" value="ROS44196.1"/>
    <property type="molecule type" value="Genomic_DNA"/>
</dbReference>
<name>A0A3N2H5M0_9PSEU</name>
<protein>
    <submittedName>
        <fullName evidence="4">4-oxalocrotonate tautomerase</fullName>
    </submittedName>
</protein>
<comment type="similarity">
    <text evidence="1">Belongs to the 4-oxalocrotonate tautomerase family.</text>
</comment>
<accession>A0A3N2H5M0</accession>
<dbReference type="PANTHER" id="PTHR35530:SF1">
    <property type="entry name" value="2-HYDROXYMUCONATE TAUTOMERASE"/>
    <property type="match status" value="1"/>
</dbReference>
<dbReference type="RefSeq" id="WP_123687314.1">
    <property type="nucleotide sequence ID" value="NZ_CBDRCF010000031.1"/>
</dbReference>
<dbReference type="GeneID" id="301847889"/>
<dbReference type="InterPro" id="IPR014347">
    <property type="entry name" value="Tautomerase/MIF_sf"/>
</dbReference>